<feature type="transmembrane region" description="Helical" evidence="1">
    <location>
        <begin position="76"/>
        <end position="99"/>
    </location>
</feature>
<keyword evidence="3" id="KW-1185">Reference proteome</keyword>
<reference evidence="2 3" key="1">
    <citation type="submission" date="2021-03" db="EMBL/GenBank/DDBJ databases">
        <title>Novel species identification of genus Shewanella.</title>
        <authorList>
            <person name="Liu G."/>
            <person name="Zhang Q."/>
        </authorList>
    </citation>
    <scope>NUCLEOTIDE SEQUENCE [LARGE SCALE GENOMIC DNA]</scope>
    <source>
        <strain evidence="2 3">FJAT-52962</strain>
    </source>
</reference>
<dbReference type="RefSeq" id="WP_207380532.1">
    <property type="nucleotide sequence ID" value="NZ_CP071502.1"/>
</dbReference>
<feature type="transmembrane region" description="Helical" evidence="1">
    <location>
        <begin position="6"/>
        <end position="21"/>
    </location>
</feature>
<organism evidence="2 3">
    <name type="scientific">Shewanella sedimentimangrovi</name>
    <dbReference type="NCBI Taxonomy" id="2814293"/>
    <lineage>
        <taxon>Bacteria</taxon>
        <taxon>Pseudomonadati</taxon>
        <taxon>Pseudomonadota</taxon>
        <taxon>Gammaproteobacteria</taxon>
        <taxon>Alteromonadales</taxon>
        <taxon>Shewanellaceae</taxon>
        <taxon>Shewanella</taxon>
    </lineage>
</organism>
<proteinExistence type="predicted"/>
<evidence type="ECO:0000313" key="3">
    <source>
        <dbReference type="Proteomes" id="UP000663207"/>
    </source>
</evidence>
<keyword evidence="1" id="KW-1133">Transmembrane helix</keyword>
<protein>
    <submittedName>
        <fullName evidence="2">Uncharacterized protein</fullName>
    </submittedName>
</protein>
<keyword evidence="1" id="KW-0812">Transmembrane</keyword>
<sequence>MNDLIALIAIPISMAMPFWYGRRYDVKNQLLFFAATIGLVAIFYFLTLVALLPFYLLKFFIVPQLEELGVTDNVSWLIELGHWIADYVYILLIPLTFWLSRQLHKKYPVFQQNTYKTQD</sequence>
<name>A0ABX7R0G6_9GAMM</name>
<dbReference type="EMBL" id="CP071502">
    <property type="protein sequence ID" value="QSX37287.1"/>
    <property type="molecule type" value="Genomic_DNA"/>
</dbReference>
<accession>A0ABX7R0G6</accession>
<gene>
    <name evidence="2" type="ORF">JYB85_00025</name>
</gene>
<keyword evidence="1" id="KW-0472">Membrane</keyword>
<feature type="transmembrane region" description="Helical" evidence="1">
    <location>
        <begin position="30"/>
        <end position="56"/>
    </location>
</feature>
<evidence type="ECO:0000313" key="2">
    <source>
        <dbReference type="EMBL" id="QSX37287.1"/>
    </source>
</evidence>
<dbReference type="Proteomes" id="UP000663207">
    <property type="component" value="Chromosome"/>
</dbReference>
<evidence type="ECO:0000256" key="1">
    <source>
        <dbReference type="SAM" id="Phobius"/>
    </source>
</evidence>